<dbReference type="SUPFAM" id="SSF51366">
    <property type="entry name" value="Ribulose-phoshate binding barrel"/>
    <property type="match status" value="1"/>
</dbReference>
<evidence type="ECO:0000313" key="8">
    <source>
        <dbReference type="EMBL" id="SVE33822.1"/>
    </source>
</evidence>
<evidence type="ECO:0000256" key="6">
    <source>
        <dbReference type="ARBA" id="ARBA00023235"/>
    </source>
</evidence>
<dbReference type="CDD" id="cd00405">
    <property type="entry name" value="PRAI"/>
    <property type="match status" value="1"/>
</dbReference>
<dbReference type="PANTHER" id="PTHR42894">
    <property type="entry name" value="N-(5'-PHOSPHORIBOSYL)ANTHRANILATE ISOMERASE"/>
    <property type="match status" value="1"/>
</dbReference>
<accession>A0A383CNM7</accession>
<dbReference type="Pfam" id="PF00697">
    <property type="entry name" value="PRAI"/>
    <property type="match status" value="1"/>
</dbReference>
<dbReference type="InterPro" id="IPR001240">
    <property type="entry name" value="PRAI_dom"/>
</dbReference>
<evidence type="ECO:0000256" key="2">
    <source>
        <dbReference type="ARBA" id="ARBA00012572"/>
    </source>
</evidence>
<dbReference type="InterPro" id="IPR044643">
    <property type="entry name" value="TrpF_fam"/>
</dbReference>
<reference evidence="8" key="1">
    <citation type="submission" date="2018-05" db="EMBL/GenBank/DDBJ databases">
        <authorList>
            <person name="Lanie J.A."/>
            <person name="Ng W.-L."/>
            <person name="Kazmierczak K.M."/>
            <person name="Andrzejewski T.M."/>
            <person name="Davidsen T.M."/>
            <person name="Wayne K.J."/>
            <person name="Tettelin H."/>
            <person name="Glass J.I."/>
            <person name="Rusch D."/>
            <person name="Podicherti R."/>
            <person name="Tsui H.-C.T."/>
            <person name="Winkler M.E."/>
        </authorList>
    </citation>
    <scope>NUCLEOTIDE SEQUENCE</scope>
</reference>
<dbReference type="UniPathway" id="UPA00035">
    <property type="reaction ID" value="UER00042"/>
</dbReference>
<dbReference type="InterPro" id="IPR011060">
    <property type="entry name" value="RibuloseP-bd_barrel"/>
</dbReference>
<dbReference type="EC" id="5.3.1.24" evidence="2"/>
<feature type="non-terminal residue" evidence="8">
    <location>
        <position position="91"/>
    </location>
</feature>
<dbReference type="InterPro" id="IPR013785">
    <property type="entry name" value="Aldolase_TIM"/>
</dbReference>
<sequence>MDITVKICGITSVKDALAVEQAGADAIGLMFFEDSPRHITLDQASVIVDSFTKNVVRVGVFVNADESFVRRAIQNCTLNVLQFHGEETPEY</sequence>
<dbReference type="AlphaFoldDB" id="A0A383CNM7"/>
<keyword evidence="6" id="KW-0413">Isomerase</keyword>
<evidence type="ECO:0000256" key="1">
    <source>
        <dbReference type="ARBA" id="ARBA00004664"/>
    </source>
</evidence>
<proteinExistence type="predicted"/>
<keyword evidence="5" id="KW-0057">Aromatic amino acid biosynthesis</keyword>
<dbReference type="GO" id="GO:0004640">
    <property type="term" value="F:phosphoribosylanthranilate isomerase activity"/>
    <property type="evidence" value="ECO:0007669"/>
    <property type="project" value="UniProtKB-EC"/>
</dbReference>
<feature type="domain" description="N-(5'phosphoribosyl) anthranilate isomerase (PRAI)" evidence="7">
    <location>
        <begin position="5"/>
        <end position="91"/>
    </location>
</feature>
<comment type="pathway">
    <text evidence="1">Amino-acid biosynthesis; L-tryptophan biosynthesis; L-tryptophan from chorismate: step 3/5.</text>
</comment>
<organism evidence="8">
    <name type="scientific">marine metagenome</name>
    <dbReference type="NCBI Taxonomy" id="408172"/>
    <lineage>
        <taxon>unclassified sequences</taxon>
        <taxon>metagenomes</taxon>
        <taxon>ecological metagenomes</taxon>
    </lineage>
</organism>
<dbReference type="EMBL" id="UINC01210385">
    <property type="protein sequence ID" value="SVE33822.1"/>
    <property type="molecule type" value="Genomic_DNA"/>
</dbReference>
<name>A0A383CNM7_9ZZZZ</name>
<evidence type="ECO:0000256" key="5">
    <source>
        <dbReference type="ARBA" id="ARBA00023141"/>
    </source>
</evidence>
<dbReference type="GO" id="GO:0000162">
    <property type="term" value="P:L-tryptophan biosynthetic process"/>
    <property type="evidence" value="ECO:0007669"/>
    <property type="project" value="UniProtKB-UniPathway"/>
</dbReference>
<evidence type="ECO:0000256" key="3">
    <source>
        <dbReference type="ARBA" id="ARBA00022605"/>
    </source>
</evidence>
<evidence type="ECO:0000256" key="4">
    <source>
        <dbReference type="ARBA" id="ARBA00022822"/>
    </source>
</evidence>
<dbReference type="Gene3D" id="3.20.20.70">
    <property type="entry name" value="Aldolase class I"/>
    <property type="match status" value="1"/>
</dbReference>
<keyword evidence="3" id="KW-0028">Amino-acid biosynthesis</keyword>
<gene>
    <name evidence="8" type="ORF">METZ01_LOCUS486676</name>
</gene>
<dbReference type="PANTHER" id="PTHR42894:SF1">
    <property type="entry name" value="N-(5'-PHOSPHORIBOSYL)ANTHRANILATE ISOMERASE"/>
    <property type="match status" value="1"/>
</dbReference>
<protein>
    <recommendedName>
        <fullName evidence="2">phosphoribosylanthranilate isomerase</fullName>
        <ecNumber evidence="2">5.3.1.24</ecNumber>
    </recommendedName>
</protein>
<evidence type="ECO:0000259" key="7">
    <source>
        <dbReference type="Pfam" id="PF00697"/>
    </source>
</evidence>
<keyword evidence="4" id="KW-0822">Tryptophan biosynthesis</keyword>